<name>A0A6J5SVU9_9CAUD</name>
<evidence type="ECO:0000313" key="2">
    <source>
        <dbReference type="EMBL" id="CAB4219638.1"/>
    </source>
</evidence>
<reference evidence="2" key="1">
    <citation type="submission" date="2020-05" db="EMBL/GenBank/DDBJ databases">
        <authorList>
            <person name="Chiriac C."/>
            <person name="Salcher M."/>
            <person name="Ghai R."/>
            <person name="Kavagutti S V."/>
        </authorList>
    </citation>
    <scope>NUCLEOTIDE SEQUENCE</scope>
</reference>
<proteinExistence type="predicted"/>
<accession>A0A6J5SVU9</accession>
<sequence>MNPQSDGRPEMYSFKYANNVKTNNHWSQMLFNLCTSGKPQPHIEYKGAMADGQEVWVAKLPASVHAIMVKVNGNSHTCGYYHSIAQVNLELAQMFEPAPTTRTDRRAARKLANHN</sequence>
<dbReference type="EMBL" id="LR797420">
    <property type="protein sequence ID" value="CAB4214977.1"/>
    <property type="molecule type" value="Genomic_DNA"/>
</dbReference>
<organism evidence="2">
    <name type="scientific">uncultured Caudovirales phage</name>
    <dbReference type="NCBI Taxonomy" id="2100421"/>
    <lineage>
        <taxon>Viruses</taxon>
        <taxon>Duplodnaviria</taxon>
        <taxon>Heunggongvirae</taxon>
        <taxon>Uroviricota</taxon>
        <taxon>Caudoviricetes</taxon>
        <taxon>Peduoviridae</taxon>
        <taxon>Maltschvirus</taxon>
        <taxon>Maltschvirus maltsch</taxon>
    </lineage>
</organism>
<dbReference type="EMBL" id="LR797480">
    <property type="protein sequence ID" value="CAB4219638.1"/>
    <property type="molecule type" value="Genomic_DNA"/>
</dbReference>
<protein>
    <submittedName>
        <fullName evidence="2">Uncharacterized protein</fullName>
    </submittedName>
</protein>
<evidence type="ECO:0000313" key="1">
    <source>
        <dbReference type="EMBL" id="CAB4214977.1"/>
    </source>
</evidence>
<gene>
    <name evidence="1" type="ORF">UFOVP1467_35</name>
    <name evidence="2" type="ORF">UFOVP1616_19</name>
</gene>